<dbReference type="InterPro" id="IPR002347">
    <property type="entry name" value="SDR_fam"/>
</dbReference>
<evidence type="ECO:0000256" key="1">
    <source>
        <dbReference type="ARBA" id="ARBA00006484"/>
    </source>
</evidence>
<evidence type="ECO:0000313" key="4">
    <source>
        <dbReference type="EMBL" id="GAA4618224.1"/>
    </source>
</evidence>
<comment type="similarity">
    <text evidence="1 3">Belongs to the short-chain dehydrogenases/reductases (SDR) family.</text>
</comment>
<organism evidence="4 5">
    <name type="scientific">Actinoallomurus liliacearum</name>
    <dbReference type="NCBI Taxonomy" id="1080073"/>
    <lineage>
        <taxon>Bacteria</taxon>
        <taxon>Bacillati</taxon>
        <taxon>Actinomycetota</taxon>
        <taxon>Actinomycetes</taxon>
        <taxon>Streptosporangiales</taxon>
        <taxon>Thermomonosporaceae</taxon>
        <taxon>Actinoallomurus</taxon>
    </lineage>
</organism>
<dbReference type="Proteomes" id="UP001500212">
    <property type="component" value="Unassembled WGS sequence"/>
</dbReference>
<proteinExistence type="inferred from homology"/>
<dbReference type="InterPro" id="IPR020904">
    <property type="entry name" value="Sc_DH/Rdtase_CS"/>
</dbReference>
<dbReference type="InterPro" id="IPR036291">
    <property type="entry name" value="NAD(P)-bd_dom_sf"/>
</dbReference>
<dbReference type="SUPFAM" id="SSF51735">
    <property type="entry name" value="NAD(P)-binding Rossmann-fold domains"/>
    <property type="match status" value="1"/>
</dbReference>
<reference evidence="5" key="1">
    <citation type="journal article" date="2019" name="Int. J. Syst. Evol. Microbiol.">
        <title>The Global Catalogue of Microorganisms (GCM) 10K type strain sequencing project: providing services to taxonomists for standard genome sequencing and annotation.</title>
        <authorList>
            <consortium name="The Broad Institute Genomics Platform"/>
            <consortium name="The Broad Institute Genome Sequencing Center for Infectious Disease"/>
            <person name="Wu L."/>
            <person name="Ma J."/>
        </authorList>
    </citation>
    <scope>NUCLEOTIDE SEQUENCE [LARGE SCALE GENOMIC DNA]</scope>
    <source>
        <strain evidence="5">JCM 17938</strain>
    </source>
</reference>
<dbReference type="PANTHER" id="PTHR44169">
    <property type="entry name" value="NADPH-DEPENDENT 1-ACYLDIHYDROXYACETONE PHOSPHATE REDUCTASE"/>
    <property type="match status" value="1"/>
</dbReference>
<evidence type="ECO:0000313" key="5">
    <source>
        <dbReference type="Proteomes" id="UP001500212"/>
    </source>
</evidence>
<dbReference type="EMBL" id="BAABHJ010000040">
    <property type="protein sequence ID" value="GAA4618224.1"/>
    <property type="molecule type" value="Genomic_DNA"/>
</dbReference>
<sequence length="247" mass="25936">MRIDGCVALVTGANRGLGAVFARTLLEHGARRVYAGARNPDLVSDSGMVPIRLDVTEPEQVADAVQRCADVTLLINNAGVLTDSPLVDVPTMKAARTEMEVNYFGTLSMCRAFAPVLARNGGGAMVNVLSVASFFANPAMGSYAASKAAAWALTNGVRVELRRQGTQVVAVHSGYIDTDMAAHVAGPKTSPETVVTATLDALEAGAEEVLADERTRQIKAAVPTDLDTIYPGIQLAGDRRTPSSLQP</sequence>
<evidence type="ECO:0000256" key="3">
    <source>
        <dbReference type="RuleBase" id="RU000363"/>
    </source>
</evidence>
<dbReference type="NCBIfam" id="NF006119">
    <property type="entry name" value="PRK08264.1-5"/>
    <property type="match status" value="1"/>
</dbReference>
<name>A0ABP8U062_9ACTN</name>
<protein>
    <submittedName>
        <fullName evidence="4">SDR family oxidoreductase</fullName>
    </submittedName>
</protein>
<comment type="caution">
    <text evidence="4">The sequence shown here is derived from an EMBL/GenBank/DDBJ whole genome shotgun (WGS) entry which is preliminary data.</text>
</comment>
<keyword evidence="2" id="KW-0560">Oxidoreductase</keyword>
<accession>A0ABP8U062</accession>
<keyword evidence="5" id="KW-1185">Reference proteome</keyword>
<dbReference type="PRINTS" id="PR00081">
    <property type="entry name" value="GDHRDH"/>
</dbReference>
<evidence type="ECO:0000256" key="2">
    <source>
        <dbReference type="ARBA" id="ARBA00023002"/>
    </source>
</evidence>
<dbReference type="Pfam" id="PF00106">
    <property type="entry name" value="adh_short"/>
    <property type="match status" value="1"/>
</dbReference>
<dbReference type="Gene3D" id="3.40.50.720">
    <property type="entry name" value="NAD(P)-binding Rossmann-like Domain"/>
    <property type="match status" value="1"/>
</dbReference>
<dbReference type="PROSITE" id="PS00061">
    <property type="entry name" value="ADH_SHORT"/>
    <property type="match status" value="1"/>
</dbReference>
<gene>
    <name evidence="4" type="ORF">GCM10023195_81760</name>
</gene>
<dbReference type="RefSeq" id="WP_345366429.1">
    <property type="nucleotide sequence ID" value="NZ_BAABHJ010000040.1"/>
</dbReference>
<dbReference type="PANTHER" id="PTHR44169:SF6">
    <property type="entry name" value="NADPH-DEPENDENT 1-ACYLDIHYDROXYACETONE PHOSPHATE REDUCTASE"/>
    <property type="match status" value="1"/>
</dbReference>
<dbReference type="PRINTS" id="PR00080">
    <property type="entry name" value="SDRFAMILY"/>
</dbReference>